<dbReference type="SMART" id="SM00409">
    <property type="entry name" value="IG"/>
    <property type="match status" value="1"/>
</dbReference>
<dbReference type="SUPFAM" id="SSF48726">
    <property type="entry name" value="Immunoglobulin"/>
    <property type="match status" value="1"/>
</dbReference>
<dbReference type="InterPro" id="IPR013106">
    <property type="entry name" value="Ig_V-set"/>
</dbReference>
<dbReference type="EMBL" id="CAWUFR010000666">
    <property type="protein sequence ID" value="CAK6980256.1"/>
    <property type="molecule type" value="Genomic_DNA"/>
</dbReference>
<dbReference type="Gene3D" id="2.60.40.10">
    <property type="entry name" value="Immunoglobulins"/>
    <property type="match status" value="1"/>
</dbReference>
<dbReference type="GO" id="GO:0005102">
    <property type="term" value="F:signaling receptor binding"/>
    <property type="evidence" value="ECO:0007669"/>
    <property type="project" value="TreeGrafter"/>
</dbReference>
<protein>
    <submittedName>
        <fullName evidence="7">Titin-like, partial</fullName>
    </submittedName>
</protein>
<dbReference type="PROSITE" id="PS50835">
    <property type="entry name" value="IG_LIKE"/>
    <property type="match status" value="1"/>
</dbReference>
<evidence type="ECO:0000313" key="8">
    <source>
        <dbReference type="Proteomes" id="UP001314229"/>
    </source>
</evidence>
<dbReference type="InterPro" id="IPR036179">
    <property type="entry name" value="Ig-like_dom_sf"/>
</dbReference>
<dbReference type="GO" id="GO:0050852">
    <property type="term" value="P:T cell receptor signaling pathway"/>
    <property type="evidence" value="ECO:0007669"/>
    <property type="project" value="TreeGrafter"/>
</dbReference>
<evidence type="ECO:0000256" key="2">
    <source>
        <dbReference type="ARBA" id="ARBA00023136"/>
    </source>
</evidence>
<dbReference type="InterPro" id="IPR013783">
    <property type="entry name" value="Ig-like_fold"/>
</dbReference>
<feature type="domain" description="Ig-like" evidence="6">
    <location>
        <begin position="33"/>
        <end position="113"/>
    </location>
</feature>
<dbReference type="Pfam" id="PF07686">
    <property type="entry name" value="V-set"/>
    <property type="match status" value="1"/>
</dbReference>
<keyword evidence="8" id="KW-1185">Reference proteome</keyword>
<evidence type="ECO:0000256" key="1">
    <source>
        <dbReference type="ARBA" id="ARBA00004370"/>
    </source>
</evidence>
<dbReference type="GO" id="GO:0009897">
    <property type="term" value="C:external side of plasma membrane"/>
    <property type="evidence" value="ECO:0007669"/>
    <property type="project" value="TreeGrafter"/>
</dbReference>
<dbReference type="Proteomes" id="UP001314229">
    <property type="component" value="Unassembled WGS sequence"/>
</dbReference>
<evidence type="ECO:0000256" key="4">
    <source>
        <dbReference type="SAM" id="MobiDB-lite"/>
    </source>
</evidence>
<dbReference type="PANTHER" id="PTHR24100:SF151">
    <property type="entry name" value="ICOS LIGAND"/>
    <property type="match status" value="1"/>
</dbReference>
<evidence type="ECO:0000313" key="7">
    <source>
        <dbReference type="EMBL" id="CAK6980256.1"/>
    </source>
</evidence>
<accession>A0AAV1Q7Q1</accession>
<dbReference type="SMART" id="SM00406">
    <property type="entry name" value="IGv"/>
    <property type="match status" value="1"/>
</dbReference>
<dbReference type="InterPro" id="IPR050504">
    <property type="entry name" value="IgSF_BTN/MOG"/>
</dbReference>
<feature type="signal peptide" evidence="5">
    <location>
        <begin position="1"/>
        <end position="23"/>
    </location>
</feature>
<proteinExistence type="predicted"/>
<dbReference type="AlphaFoldDB" id="A0AAV1Q7Q1"/>
<sequence length="208" mass="23819">MDQTSLLWLFVSSLLFCTTNQEAQRQLIAARPGDNVTLPCEVSNYFTISAVEWIRSDLQRCVYLKSYWYPVTADQDPSYVNRVQLKDDGMRNGELSLILKNVNKNDEGTYECRYVEWRGGRRKRALTDGELISIVFLKVEAEPEPVRDSLLRIIRHVVKFGTFFIATVLMVFSFQRKPRAPSAGRRPAVSVTTPPSPEDDGVTTEHHF</sequence>
<keyword evidence="2" id="KW-0472">Membrane</keyword>
<name>A0AAV1Q7Q1_SCOSC</name>
<evidence type="ECO:0000256" key="3">
    <source>
        <dbReference type="ARBA" id="ARBA00023319"/>
    </source>
</evidence>
<keyword evidence="5" id="KW-0732">Signal</keyword>
<dbReference type="PANTHER" id="PTHR24100">
    <property type="entry name" value="BUTYROPHILIN"/>
    <property type="match status" value="1"/>
</dbReference>
<evidence type="ECO:0000259" key="6">
    <source>
        <dbReference type="PROSITE" id="PS50835"/>
    </source>
</evidence>
<organism evidence="7 8">
    <name type="scientific">Scomber scombrus</name>
    <name type="common">Atlantic mackerel</name>
    <name type="synonym">Scomber vernalis</name>
    <dbReference type="NCBI Taxonomy" id="13677"/>
    <lineage>
        <taxon>Eukaryota</taxon>
        <taxon>Metazoa</taxon>
        <taxon>Chordata</taxon>
        <taxon>Craniata</taxon>
        <taxon>Vertebrata</taxon>
        <taxon>Euteleostomi</taxon>
        <taxon>Actinopterygii</taxon>
        <taxon>Neopterygii</taxon>
        <taxon>Teleostei</taxon>
        <taxon>Neoteleostei</taxon>
        <taxon>Acanthomorphata</taxon>
        <taxon>Pelagiaria</taxon>
        <taxon>Scombriformes</taxon>
        <taxon>Scombridae</taxon>
        <taxon>Scomber</taxon>
    </lineage>
</organism>
<gene>
    <name evidence="7" type="ORF">FSCOSCO3_A014879</name>
</gene>
<feature type="chain" id="PRO_5044010358" evidence="5">
    <location>
        <begin position="24"/>
        <end position="208"/>
    </location>
</feature>
<comment type="subcellular location">
    <subcellularLocation>
        <location evidence="1">Membrane</location>
    </subcellularLocation>
</comment>
<evidence type="ECO:0000256" key="5">
    <source>
        <dbReference type="SAM" id="SignalP"/>
    </source>
</evidence>
<keyword evidence="3" id="KW-0393">Immunoglobulin domain</keyword>
<feature type="region of interest" description="Disordered" evidence="4">
    <location>
        <begin position="179"/>
        <end position="208"/>
    </location>
</feature>
<dbReference type="GO" id="GO:0001817">
    <property type="term" value="P:regulation of cytokine production"/>
    <property type="evidence" value="ECO:0007669"/>
    <property type="project" value="TreeGrafter"/>
</dbReference>
<reference evidence="7 8" key="1">
    <citation type="submission" date="2024-01" db="EMBL/GenBank/DDBJ databases">
        <authorList>
            <person name="Alioto T."/>
            <person name="Alioto T."/>
            <person name="Gomez Garrido J."/>
        </authorList>
    </citation>
    <scope>NUCLEOTIDE SEQUENCE [LARGE SCALE GENOMIC DNA]</scope>
</reference>
<comment type="caution">
    <text evidence="7">The sequence shown here is derived from an EMBL/GenBank/DDBJ whole genome shotgun (WGS) entry which is preliminary data.</text>
</comment>
<dbReference type="InterPro" id="IPR007110">
    <property type="entry name" value="Ig-like_dom"/>
</dbReference>
<dbReference type="InterPro" id="IPR003599">
    <property type="entry name" value="Ig_sub"/>
</dbReference>